<reference evidence="2 3" key="2">
    <citation type="journal article" date="2012" name="PLoS Pathog.">
        <title>Diverse lifestyles and strategies of plant pathogenesis encoded in the genomes of eighteen Dothideomycetes fungi.</title>
        <authorList>
            <person name="Ohm R.A."/>
            <person name="Feau N."/>
            <person name="Henrissat B."/>
            <person name="Schoch C.L."/>
            <person name="Horwitz B.A."/>
            <person name="Barry K.W."/>
            <person name="Condon B.J."/>
            <person name="Copeland A.C."/>
            <person name="Dhillon B."/>
            <person name="Glaser F."/>
            <person name="Hesse C.N."/>
            <person name="Kosti I."/>
            <person name="LaButti K."/>
            <person name="Lindquist E.A."/>
            <person name="Lucas S."/>
            <person name="Salamov A.A."/>
            <person name="Bradshaw R.E."/>
            <person name="Ciuffetti L."/>
            <person name="Hamelin R.C."/>
            <person name="Kema G.H.J."/>
            <person name="Lawrence C."/>
            <person name="Scott J.A."/>
            <person name="Spatafora J.W."/>
            <person name="Turgeon B.G."/>
            <person name="de Wit P.J.G.M."/>
            <person name="Zhong S."/>
            <person name="Goodwin S.B."/>
            <person name="Grigoriev I.V."/>
        </authorList>
    </citation>
    <scope>NUCLEOTIDE SEQUENCE [LARGE SCALE GENOMIC DNA]</scope>
    <source>
        <strain evidence="3">NZE10 / CBS 128990</strain>
    </source>
</reference>
<dbReference type="HOGENOM" id="CLU_118661_0_0_1"/>
<reference evidence="3" key="1">
    <citation type="journal article" date="2012" name="PLoS Genet.">
        <title>The genomes of the fungal plant pathogens Cladosporium fulvum and Dothistroma septosporum reveal adaptation to different hosts and lifestyles but also signatures of common ancestry.</title>
        <authorList>
            <person name="de Wit P.J.G.M."/>
            <person name="van der Burgt A."/>
            <person name="Oekmen B."/>
            <person name="Stergiopoulos I."/>
            <person name="Abd-Elsalam K.A."/>
            <person name="Aerts A.L."/>
            <person name="Bahkali A.H."/>
            <person name="Beenen H.G."/>
            <person name="Chettri P."/>
            <person name="Cox M.P."/>
            <person name="Datema E."/>
            <person name="de Vries R.P."/>
            <person name="Dhillon B."/>
            <person name="Ganley A.R."/>
            <person name="Griffiths S.A."/>
            <person name="Guo Y."/>
            <person name="Hamelin R.C."/>
            <person name="Henrissat B."/>
            <person name="Kabir M.S."/>
            <person name="Jashni M.K."/>
            <person name="Kema G."/>
            <person name="Klaubauf S."/>
            <person name="Lapidus A."/>
            <person name="Levasseur A."/>
            <person name="Lindquist E."/>
            <person name="Mehrabi R."/>
            <person name="Ohm R.A."/>
            <person name="Owen T.J."/>
            <person name="Salamov A."/>
            <person name="Schwelm A."/>
            <person name="Schijlen E."/>
            <person name="Sun H."/>
            <person name="van den Burg H.A."/>
            <person name="van Ham R.C.H.J."/>
            <person name="Zhang S."/>
            <person name="Goodwin S.B."/>
            <person name="Grigoriev I.V."/>
            <person name="Collemare J."/>
            <person name="Bradshaw R.E."/>
        </authorList>
    </citation>
    <scope>NUCLEOTIDE SEQUENCE [LARGE SCALE GENOMIC DNA]</scope>
    <source>
        <strain evidence="3">NZE10 / CBS 128990</strain>
    </source>
</reference>
<dbReference type="STRING" id="675120.N1PXY3"/>
<keyword evidence="3" id="KW-1185">Reference proteome</keyword>
<accession>N1PXY3</accession>
<organism evidence="2 3">
    <name type="scientific">Dothistroma septosporum (strain NZE10 / CBS 128990)</name>
    <name type="common">Red band needle blight fungus</name>
    <name type="synonym">Mycosphaerella pini</name>
    <dbReference type="NCBI Taxonomy" id="675120"/>
    <lineage>
        <taxon>Eukaryota</taxon>
        <taxon>Fungi</taxon>
        <taxon>Dikarya</taxon>
        <taxon>Ascomycota</taxon>
        <taxon>Pezizomycotina</taxon>
        <taxon>Dothideomycetes</taxon>
        <taxon>Dothideomycetidae</taxon>
        <taxon>Mycosphaerellales</taxon>
        <taxon>Mycosphaerellaceae</taxon>
        <taxon>Dothistroma</taxon>
    </lineage>
</organism>
<proteinExistence type="predicted"/>
<feature type="compositionally biased region" description="Polar residues" evidence="1">
    <location>
        <begin position="30"/>
        <end position="41"/>
    </location>
</feature>
<evidence type="ECO:0000313" key="3">
    <source>
        <dbReference type="Proteomes" id="UP000016933"/>
    </source>
</evidence>
<dbReference type="AlphaFoldDB" id="N1PXY3"/>
<name>N1PXY3_DOTSN</name>
<feature type="compositionally biased region" description="Polar residues" evidence="1">
    <location>
        <begin position="109"/>
        <end position="128"/>
    </location>
</feature>
<sequence length="176" mass="17846">MPGVPPDAVDNVKKLFKGLFKRGKNKKQDTSAAQTIQTGAVAQQQSASQSQAPASQPPAAIQQHTGATANTNKPLPATHPLATGEHSEPQEAVPVNHAARPSPPAGANDATTRLESQGVSPASITAASGSAPVTAVEKDAAPAVPAKDAGNTDSSSAAPGISTERRDMGRQLTHLQ</sequence>
<dbReference type="Proteomes" id="UP000016933">
    <property type="component" value="Unassembled WGS sequence"/>
</dbReference>
<dbReference type="EMBL" id="KB446535">
    <property type="protein sequence ID" value="EME48386.1"/>
    <property type="molecule type" value="Genomic_DNA"/>
</dbReference>
<feature type="compositionally biased region" description="Polar residues" evidence="1">
    <location>
        <begin position="64"/>
        <end position="73"/>
    </location>
</feature>
<feature type="compositionally biased region" description="Low complexity" evidence="1">
    <location>
        <begin position="42"/>
        <end position="63"/>
    </location>
</feature>
<evidence type="ECO:0000313" key="2">
    <source>
        <dbReference type="EMBL" id="EME48386.1"/>
    </source>
</evidence>
<dbReference type="OMA" id="MHEPPPI"/>
<gene>
    <name evidence="2" type="ORF">DOTSEDRAFT_39763</name>
</gene>
<feature type="region of interest" description="Disordered" evidence="1">
    <location>
        <begin position="20"/>
        <end position="176"/>
    </location>
</feature>
<protein>
    <submittedName>
        <fullName evidence="2">Uncharacterized protein</fullName>
    </submittedName>
</protein>
<evidence type="ECO:0000256" key="1">
    <source>
        <dbReference type="SAM" id="MobiDB-lite"/>
    </source>
</evidence>
<dbReference type="OrthoDB" id="3946232at2759"/>